<dbReference type="PANTHER" id="PTHR10242:SF2">
    <property type="entry name" value="N-GLYCOSYLASE_DNA LYASE"/>
    <property type="match status" value="1"/>
</dbReference>
<dbReference type="Pfam" id="PF00730">
    <property type="entry name" value="HhH-GPD"/>
    <property type="match status" value="1"/>
</dbReference>
<evidence type="ECO:0000256" key="4">
    <source>
        <dbReference type="ARBA" id="ARBA00022801"/>
    </source>
</evidence>
<evidence type="ECO:0000256" key="9">
    <source>
        <dbReference type="ARBA" id="ARBA00044632"/>
    </source>
</evidence>
<protein>
    <recommendedName>
        <fullName evidence="2">DNA-(apurinic or apyrimidinic site) lyase</fullName>
        <ecNumber evidence="2">4.2.99.18</ecNumber>
    </recommendedName>
</protein>
<dbReference type="InParanoid" id="A0A146G5U0"/>
<dbReference type="OrthoDB" id="9798522at2"/>
<dbReference type="STRING" id="690879.TSACC_21548"/>
<evidence type="ECO:0000256" key="7">
    <source>
        <dbReference type="ARBA" id="ARBA00023268"/>
    </source>
</evidence>
<keyword evidence="8" id="KW-0326">Glycosidase</keyword>
<dbReference type="GO" id="GO:0006289">
    <property type="term" value="P:nucleotide-excision repair"/>
    <property type="evidence" value="ECO:0007669"/>
    <property type="project" value="InterPro"/>
</dbReference>
<evidence type="ECO:0000256" key="6">
    <source>
        <dbReference type="ARBA" id="ARBA00023239"/>
    </source>
</evidence>
<dbReference type="InterPro" id="IPR011257">
    <property type="entry name" value="DNA_glycosylase"/>
</dbReference>
<dbReference type="EC" id="4.2.99.18" evidence="2"/>
<evidence type="ECO:0000256" key="2">
    <source>
        <dbReference type="ARBA" id="ARBA00012720"/>
    </source>
</evidence>
<keyword evidence="7" id="KW-0511">Multifunctional enzyme</keyword>
<keyword evidence="12" id="KW-1185">Reference proteome</keyword>
<dbReference type="Gene3D" id="1.10.1670.10">
    <property type="entry name" value="Helix-hairpin-Helix base-excision DNA repair enzymes (C-terminal)"/>
    <property type="match status" value="1"/>
</dbReference>
<dbReference type="GO" id="GO:0003684">
    <property type="term" value="F:damaged DNA binding"/>
    <property type="evidence" value="ECO:0007669"/>
    <property type="project" value="InterPro"/>
</dbReference>
<evidence type="ECO:0000313" key="11">
    <source>
        <dbReference type="EMBL" id="GAT33139.1"/>
    </source>
</evidence>
<dbReference type="SUPFAM" id="SSF55945">
    <property type="entry name" value="TATA-box binding protein-like"/>
    <property type="match status" value="1"/>
</dbReference>
<evidence type="ECO:0000256" key="5">
    <source>
        <dbReference type="ARBA" id="ARBA00023204"/>
    </source>
</evidence>
<dbReference type="CDD" id="cd00056">
    <property type="entry name" value="ENDO3c"/>
    <property type="match status" value="1"/>
</dbReference>
<proteinExistence type="inferred from homology"/>
<reference evidence="12" key="1">
    <citation type="journal article" date="2017" name="Genome Announc.">
        <title>Draft Genome Sequence of Terrimicrobium sacchariphilum NM-5T, a Facultative Anaerobic Soil Bacterium of the Class Spartobacteria.</title>
        <authorList>
            <person name="Qiu Y.L."/>
            <person name="Tourlousse D.M."/>
            <person name="Matsuura N."/>
            <person name="Ohashi A."/>
            <person name="Sekiguchi Y."/>
        </authorList>
    </citation>
    <scope>NUCLEOTIDE SEQUENCE [LARGE SCALE GENOMIC DNA]</scope>
    <source>
        <strain evidence="12">NM-5</strain>
    </source>
</reference>
<dbReference type="Proteomes" id="UP000076023">
    <property type="component" value="Unassembled WGS sequence"/>
</dbReference>
<evidence type="ECO:0000256" key="1">
    <source>
        <dbReference type="ARBA" id="ARBA00010679"/>
    </source>
</evidence>
<keyword evidence="4" id="KW-0378">Hydrolase</keyword>
<dbReference type="Gene3D" id="1.10.340.30">
    <property type="entry name" value="Hypothetical protein, domain 2"/>
    <property type="match status" value="1"/>
</dbReference>
<dbReference type="InterPro" id="IPR003265">
    <property type="entry name" value="HhH-GPD_domain"/>
</dbReference>
<evidence type="ECO:0000259" key="10">
    <source>
        <dbReference type="SMART" id="SM00478"/>
    </source>
</evidence>
<dbReference type="Gene3D" id="3.30.310.260">
    <property type="match status" value="1"/>
</dbReference>
<gene>
    <name evidence="11" type="ORF">TSACC_21548</name>
</gene>
<dbReference type="AlphaFoldDB" id="A0A146G5U0"/>
<dbReference type="SUPFAM" id="SSF48150">
    <property type="entry name" value="DNA-glycosylase"/>
    <property type="match status" value="1"/>
</dbReference>
<dbReference type="SMART" id="SM00478">
    <property type="entry name" value="ENDO3c"/>
    <property type="match status" value="1"/>
</dbReference>
<keyword evidence="6 11" id="KW-0456">Lyase</keyword>
<dbReference type="GO" id="GO:0006284">
    <property type="term" value="P:base-excision repair"/>
    <property type="evidence" value="ECO:0007669"/>
    <property type="project" value="InterPro"/>
</dbReference>
<dbReference type="InterPro" id="IPR012904">
    <property type="entry name" value="OGG_N"/>
</dbReference>
<evidence type="ECO:0000256" key="8">
    <source>
        <dbReference type="ARBA" id="ARBA00023295"/>
    </source>
</evidence>
<dbReference type="InterPro" id="IPR023170">
    <property type="entry name" value="HhH_base_excis_C"/>
</dbReference>
<dbReference type="PANTHER" id="PTHR10242">
    <property type="entry name" value="8-OXOGUANINE DNA GLYCOSYLASE"/>
    <property type="match status" value="1"/>
</dbReference>
<dbReference type="GO" id="GO:0140078">
    <property type="term" value="F:class I DNA-(apurinic or apyrimidinic site) endonuclease activity"/>
    <property type="evidence" value="ECO:0007669"/>
    <property type="project" value="UniProtKB-EC"/>
</dbReference>
<keyword evidence="5" id="KW-0234">DNA repair</keyword>
<sequence length="279" mass="31580">MAIPPCCKVRAREFDLKRTLESGQVFHAMPVGKGWQVLADRTPFYIEQDGEWLLVEEGREELIARYFSFDHPLEVIYEEFPKDSFSTAALHSCRGLRIIRQPRWECVGTFITSPMKQVSHIRQISLTLRERYGKKVPGSLINAYPTPDALAALKEEDLRDCKLGFRAKGLLGTARAVAEETIDLEAIASLPTPEVRKALCTLPGVGRKVANCILLFAYERLDAVPVDVWIGRILLAMRKRKGSNLTLEKYSARKFGIYAGYVQQYLFHHARITKTLPAA</sequence>
<dbReference type="Pfam" id="PF07934">
    <property type="entry name" value="OGG_N"/>
    <property type="match status" value="1"/>
</dbReference>
<name>A0A146G5U0_TERSA</name>
<dbReference type="RefSeq" id="WP_075078907.1">
    <property type="nucleotide sequence ID" value="NZ_BDCO01000002.1"/>
</dbReference>
<accession>A0A146G5U0</accession>
<organism evidence="11 12">
    <name type="scientific">Terrimicrobium sacchariphilum</name>
    <dbReference type="NCBI Taxonomy" id="690879"/>
    <lineage>
        <taxon>Bacteria</taxon>
        <taxon>Pseudomonadati</taxon>
        <taxon>Verrucomicrobiota</taxon>
        <taxon>Terrimicrobiia</taxon>
        <taxon>Terrimicrobiales</taxon>
        <taxon>Terrimicrobiaceae</taxon>
        <taxon>Terrimicrobium</taxon>
    </lineage>
</organism>
<comment type="caution">
    <text evidence="11">The sequence shown here is derived from an EMBL/GenBank/DDBJ whole genome shotgun (WGS) entry which is preliminary data.</text>
</comment>
<evidence type="ECO:0000313" key="12">
    <source>
        <dbReference type="Proteomes" id="UP000076023"/>
    </source>
</evidence>
<comment type="similarity">
    <text evidence="1">Belongs to the type-1 OGG1 family.</text>
</comment>
<evidence type="ECO:0000256" key="3">
    <source>
        <dbReference type="ARBA" id="ARBA00022763"/>
    </source>
</evidence>
<keyword evidence="3" id="KW-0227">DNA damage</keyword>
<comment type="catalytic activity">
    <reaction evidence="9">
        <text>2'-deoxyribonucleotide-(2'-deoxyribose 5'-phosphate)-2'-deoxyribonucleotide-DNA = a 3'-end 2'-deoxyribonucleotide-(2,3-dehydro-2,3-deoxyribose 5'-phosphate)-DNA + a 5'-end 5'-phospho-2'-deoxyribonucleoside-DNA + H(+)</text>
        <dbReference type="Rhea" id="RHEA:66592"/>
        <dbReference type="Rhea" id="RHEA-COMP:13180"/>
        <dbReference type="Rhea" id="RHEA-COMP:16897"/>
        <dbReference type="Rhea" id="RHEA-COMP:17067"/>
        <dbReference type="ChEBI" id="CHEBI:15378"/>
        <dbReference type="ChEBI" id="CHEBI:136412"/>
        <dbReference type="ChEBI" id="CHEBI:157695"/>
        <dbReference type="ChEBI" id="CHEBI:167181"/>
        <dbReference type="EC" id="4.2.99.18"/>
    </reaction>
</comment>
<dbReference type="EMBL" id="BDCO01000002">
    <property type="protein sequence ID" value="GAT33139.1"/>
    <property type="molecule type" value="Genomic_DNA"/>
</dbReference>
<dbReference type="GO" id="GO:0008534">
    <property type="term" value="F:oxidized purine nucleobase lesion DNA N-glycosylase activity"/>
    <property type="evidence" value="ECO:0007669"/>
    <property type="project" value="InterPro"/>
</dbReference>
<feature type="domain" description="HhH-GPD" evidence="10">
    <location>
        <begin position="117"/>
        <end position="271"/>
    </location>
</feature>
<dbReference type="InterPro" id="IPR052054">
    <property type="entry name" value="Oxidative_DNA_repair_enzyme"/>
</dbReference>